<sequence>PGGFLKSHIDYEVDAQGRREKETHYISNAPTESTTYQYNRKGQVIESIKYDKEGNFVEKRLFKYNAQGLVVRIRTYNKDNRL</sequence>
<dbReference type="HOGENOM" id="CLU_2763929_0_0_10"/>
<proteinExistence type="predicted"/>
<feature type="non-terminal residue" evidence="1">
    <location>
        <position position="82"/>
    </location>
</feature>
<evidence type="ECO:0000313" key="2">
    <source>
        <dbReference type="Proteomes" id="UP000003598"/>
    </source>
</evidence>
<reference evidence="1 2" key="1">
    <citation type="submission" date="2011-03" db="EMBL/GenBank/DDBJ databases">
        <authorList>
            <person name="Weinstock G."/>
            <person name="Sodergren E."/>
            <person name="Clifton S."/>
            <person name="Fulton L."/>
            <person name="Fulton B."/>
            <person name="Courtney L."/>
            <person name="Fronick C."/>
            <person name="Harrison M."/>
            <person name="Strong C."/>
            <person name="Farmer C."/>
            <person name="Delahaunty K."/>
            <person name="Markovic C."/>
            <person name="Hall O."/>
            <person name="Minx P."/>
            <person name="Tomlinson C."/>
            <person name="Mitreva M."/>
            <person name="Hou S."/>
            <person name="Chen J."/>
            <person name="Wollam A."/>
            <person name="Pepin K.H."/>
            <person name="Johnson M."/>
            <person name="Bhonagiri V."/>
            <person name="Zhang X."/>
            <person name="Suruliraj S."/>
            <person name="Warren W."/>
            <person name="Chinwalla A."/>
            <person name="Mardis E.R."/>
            <person name="Wilson R.K."/>
        </authorList>
    </citation>
    <scope>NUCLEOTIDE SEQUENCE [LARGE SCALE GENOMIC DNA]</scope>
    <source>
        <strain evidence="1 2">YIT 11840</strain>
    </source>
</reference>
<dbReference type="Gene3D" id="2.180.10.10">
    <property type="entry name" value="RHS repeat-associated core"/>
    <property type="match status" value="1"/>
</dbReference>
<feature type="non-terminal residue" evidence="1">
    <location>
        <position position="1"/>
    </location>
</feature>
<evidence type="ECO:0000313" key="1">
    <source>
        <dbReference type="EMBL" id="EHG98100.1"/>
    </source>
</evidence>
<gene>
    <name evidence="1" type="ORF">HMPREF9441_04065</name>
</gene>
<evidence type="ECO:0008006" key="3">
    <source>
        <dbReference type="Google" id="ProtNLM"/>
    </source>
</evidence>
<protein>
    <recommendedName>
        <fullName evidence="3">RHS repeat protein</fullName>
    </recommendedName>
</protein>
<keyword evidence="2" id="KW-1185">Reference proteome</keyword>
<dbReference type="Proteomes" id="UP000003598">
    <property type="component" value="Unassembled WGS sequence"/>
</dbReference>
<organism evidence="1 2">
    <name type="scientific">Paraprevotella clara YIT 11840</name>
    <dbReference type="NCBI Taxonomy" id="762968"/>
    <lineage>
        <taxon>Bacteria</taxon>
        <taxon>Pseudomonadati</taxon>
        <taxon>Bacteroidota</taxon>
        <taxon>Bacteroidia</taxon>
        <taxon>Bacteroidales</taxon>
        <taxon>Prevotellaceae</taxon>
        <taxon>Paraprevotella</taxon>
    </lineage>
</organism>
<dbReference type="EMBL" id="AFFY01000222">
    <property type="protein sequence ID" value="EHG98100.1"/>
    <property type="molecule type" value="Genomic_DNA"/>
</dbReference>
<dbReference type="AlphaFoldDB" id="G5SXD4"/>
<comment type="caution">
    <text evidence="1">The sequence shown here is derived from an EMBL/GenBank/DDBJ whole genome shotgun (WGS) entry which is preliminary data.</text>
</comment>
<name>G5SXD4_9BACT</name>
<accession>G5SXD4</accession>